<dbReference type="AlphaFoldDB" id="F4L4K3"/>
<organism evidence="1 2">
    <name type="scientific">Haliscomenobacter hydrossis (strain ATCC 27775 / DSM 1100 / LMG 10767 / O)</name>
    <dbReference type="NCBI Taxonomy" id="760192"/>
    <lineage>
        <taxon>Bacteria</taxon>
        <taxon>Pseudomonadati</taxon>
        <taxon>Bacteroidota</taxon>
        <taxon>Saprospiria</taxon>
        <taxon>Saprospirales</taxon>
        <taxon>Haliscomenobacteraceae</taxon>
        <taxon>Haliscomenobacter</taxon>
    </lineage>
</organism>
<reference evidence="1 2" key="1">
    <citation type="journal article" date="2011" name="Stand. Genomic Sci.">
        <title>Complete genome sequence of Haliscomenobacter hydrossis type strain (O).</title>
        <authorList>
            <consortium name="US DOE Joint Genome Institute (JGI-PGF)"/>
            <person name="Daligault H."/>
            <person name="Lapidus A."/>
            <person name="Zeytun A."/>
            <person name="Nolan M."/>
            <person name="Lucas S."/>
            <person name="Del Rio T.G."/>
            <person name="Tice H."/>
            <person name="Cheng J.F."/>
            <person name="Tapia R."/>
            <person name="Han C."/>
            <person name="Goodwin L."/>
            <person name="Pitluck S."/>
            <person name="Liolios K."/>
            <person name="Pagani I."/>
            <person name="Ivanova N."/>
            <person name="Huntemann M."/>
            <person name="Mavromatis K."/>
            <person name="Mikhailova N."/>
            <person name="Pati A."/>
            <person name="Chen A."/>
            <person name="Palaniappan K."/>
            <person name="Land M."/>
            <person name="Hauser L."/>
            <person name="Brambilla E.M."/>
            <person name="Rohde M."/>
            <person name="Verbarg S."/>
            <person name="Goker M."/>
            <person name="Bristow J."/>
            <person name="Eisen J.A."/>
            <person name="Markowitz V."/>
            <person name="Hugenholtz P."/>
            <person name="Kyrpides N.C."/>
            <person name="Klenk H.P."/>
            <person name="Woyke T."/>
        </authorList>
    </citation>
    <scope>NUCLEOTIDE SEQUENCE [LARGE SCALE GENOMIC DNA]</scope>
    <source>
        <strain evidence="2">ATCC 27775 / DSM 1100 / LMG 10767 / O</strain>
    </source>
</reference>
<dbReference type="KEGG" id="hhy:Halhy_4158"/>
<dbReference type="eggNOG" id="COG3464">
    <property type="taxonomic scope" value="Bacteria"/>
</dbReference>
<gene>
    <name evidence="1" type="ordered locus">Halhy_4158</name>
</gene>
<proteinExistence type="predicted"/>
<dbReference type="EMBL" id="CP002691">
    <property type="protein sequence ID" value="AEE52004.1"/>
    <property type="molecule type" value="Genomic_DNA"/>
</dbReference>
<accession>F4L4K3</accession>
<keyword evidence="2" id="KW-1185">Reference proteome</keyword>
<dbReference type="STRING" id="760192.Halhy_4158"/>
<dbReference type="Proteomes" id="UP000008461">
    <property type="component" value="Chromosome"/>
</dbReference>
<evidence type="ECO:0000313" key="2">
    <source>
        <dbReference type="Proteomes" id="UP000008461"/>
    </source>
</evidence>
<evidence type="ECO:0008006" key="3">
    <source>
        <dbReference type="Google" id="ProtNLM"/>
    </source>
</evidence>
<dbReference type="HOGENOM" id="CLU_053292_0_0_10"/>
<evidence type="ECO:0000313" key="1">
    <source>
        <dbReference type="EMBL" id="AEE52004.1"/>
    </source>
</evidence>
<protein>
    <recommendedName>
        <fullName evidence="3">ISKra4 family transposase</fullName>
    </recommendedName>
</protein>
<reference key="2">
    <citation type="submission" date="2011-04" db="EMBL/GenBank/DDBJ databases">
        <title>Complete sequence of chromosome of Haliscomenobacter hydrossis DSM 1100.</title>
        <authorList>
            <consortium name="US DOE Joint Genome Institute (JGI-PGF)"/>
            <person name="Lucas S."/>
            <person name="Han J."/>
            <person name="Lapidus A."/>
            <person name="Bruce D."/>
            <person name="Goodwin L."/>
            <person name="Pitluck S."/>
            <person name="Peters L."/>
            <person name="Kyrpides N."/>
            <person name="Mavromatis K."/>
            <person name="Ivanova N."/>
            <person name="Ovchinnikova G."/>
            <person name="Pagani I."/>
            <person name="Daligault H."/>
            <person name="Detter J.C."/>
            <person name="Han C."/>
            <person name="Land M."/>
            <person name="Hauser L."/>
            <person name="Markowitz V."/>
            <person name="Cheng J.-F."/>
            <person name="Hugenholtz P."/>
            <person name="Woyke T."/>
            <person name="Wu D."/>
            <person name="Verbarg S."/>
            <person name="Frueling A."/>
            <person name="Brambilla E."/>
            <person name="Klenk H.-P."/>
            <person name="Eisen J.A."/>
        </authorList>
    </citation>
    <scope>NUCLEOTIDE SEQUENCE</scope>
    <source>
        <strain>DSM 1100</strain>
    </source>
</reference>
<name>F4L4K3_HALH1</name>
<dbReference type="NCBIfam" id="NF033572">
    <property type="entry name" value="transpos_ISKra4"/>
    <property type="match status" value="1"/>
</dbReference>
<sequence>MRKKNYETAWGRVSISRHVYQRSRGGKIYVPLEVGARVVGGNCTPYLSKMVSWKYAQLAASRVCEDMAMHHHRSISRKLVQKIGSEVGLIAWDKEMEWSYDLPELKEVVKCVAISRDGTTTPIIGQGYRETMCGTISLYNKTGDRLHTIYKACAPEKGKEGFDRVMNKEVEEIKALFPSAKYVGLADGAANNWTYLNGCTTEQVLDFYHATEHLSEVSVAMEPNEERRKKWLDEACHDLKHRPKAAVFLFRELQAKQKEYGEHPPQVLLDNLTYLSNNLKRMDYCRFLKNGFPIGSGVTEAACKVLAKQRLSGSGMRWHLHKVQDMLLIRELVCTRGRWEQFWAFYDQIRA</sequence>